<name>A0A163UKF3_9FLAO</name>
<evidence type="ECO:0000313" key="3">
    <source>
        <dbReference type="Proteomes" id="UP000076630"/>
    </source>
</evidence>
<evidence type="ECO:0000313" key="2">
    <source>
        <dbReference type="EMBL" id="KZE73450.1"/>
    </source>
</evidence>
<organism evidence="2 3">
    <name type="scientific">Myroides marinus</name>
    <dbReference type="NCBI Taxonomy" id="703342"/>
    <lineage>
        <taxon>Bacteria</taxon>
        <taxon>Pseudomonadati</taxon>
        <taxon>Bacteroidota</taxon>
        <taxon>Flavobacteriia</taxon>
        <taxon>Flavobacteriales</taxon>
        <taxon>Flavobacteriaceae</taxon>
        <taxon>Myroides</taxon>
    </lineage>
</organism>
<dbReference type="InterPro" id="IPR001387">
    <property type="entry name" value="Cro/C1-type_HTH"/>
</dbReference>
<sequence>MPYKLEIGQKLKKKREELGYTQGDIVYMTKISKSSIIKIENGKTTNMDFYFLYAVTVELSLQSLLDVKIDLAPKRKLTETRSKAIKLTMKIKNLISENFFNTPKTVADIKEELLEKKLIDISLKSGEISNVLRNIEKEKGIEVIRDGKINRYKEILL</sequence>
<keyword evidence="3" id="KW-1185">Reference proteome</keyword>
<comment type="caution">
    <text evidence="2">The sequence shown here is derived from an EMBL/GenBank/DDBJ whole genome shotgun (WGS) entry which is preliminary data.</text>
</comment>
<dbReference type="Proteomes" id="UP000076630">
    <property type="component" value="Unassembled WGS sequence"/>
</dbReference>
<dbReference type="AlphaFoldDB" id="A0A163UKF3"/>
<dbReference type="GO" id="GO:0003677">
    <property type="term" value="F:DNA binding"/>
    <property type="evidence" value="ECO:0007669"/>
    <property type="project" value="InterPro"/>
</dbReference>
<dbReference type="SMART" id="SM00530">
    <property type="entry name" value="HTH_XRE"/>
    <property type="match status" value="1"/>
</dbReference>
<protein>
    <recommendedName>
        <fullName evidence="1">HTH cro/C1-type domain-containing protein</fullName>
    </recommendedName>
</protein>
<gene>
    <name evidence="2" type="ORF">AV926_18295</name>
</gene>
<dbReference type="SUPFAM" id="SSF47413">
    <property type="entry name" value="lambda repressor-like DNA-binding domains"/>
    <property type="match status" value="1"/>
</dbReference>
<dbReference type="InterPro" id="IPR010982">
    <property type="entry name" value="Lambda_DNA-bd_dom_sf"/>
</dbReference>
<dbReference type="PROSITE" id="PS50943">
    <property type="entry name" value="HTH_CROC1"/>
    <property type="match status" value="1"/>
</dbReference>
<feature type="domain" description="HTH cro/C1-type" evidence="1">
    <location>
        <begin position="11"/>
        <end position="44"/>
    </location>
</feature>
<dbReference type="EMBL" id="LQNU01000110">
    <property type="protein sequence ID" value="KZE73450.1"/>
    <property type="molecule type" value="Genomic_DNA"/>
</dbReference>
<reference evidence="2 3" key="1">
    <citation type="submission" date="2016-01" db="EMBL/GenBank/DDBJ databases">
        <title>Whole genome sequencing of Myroides marinus L41.</title>
        <authorList>
            <person name="Hong K.W."/>
        </authorList>
    </citation>
    <scope>NUCLEOTIDE SEQUENCE [LARGE SCALE GENOMIC DNA]</scope>
    <source>
        <strain evidence="2 3">L41</strain>
    </source>
</reference>
<dbReference type="RefSeq" id="WP_038988350.1">
    <property type="nucleotide sequence ID" value="NZ_JWJO01000096.1"/>
</dbReference>
<evidence type="ECO:0000259" key="1">
    <source>
        <dbReference type="PROSITE" id="PS50943"/>
    </source>
</evidence>
<dbReference type="Pfam" id="PF12844">
    <property type="entry name" value="HTH_19"/>
    <property type="match status" value="1"/>
</dbReference>
<proteinExistence type="predicted"/>
<accession>A0A163UKF3</accession>
<dbReference type="Gene3D" id="1.10.260.40">
    <property type="entry name" value="lambda repressor-like DNA-binding domains"/>
    <property type="match status" value="1"/>
</dbReference>
<dbReference type="OrthoDB" id="760100at2"/>